<dbReference type="InterPro" id="IPR036759">
    <property type="entry name" value="TPK_catalytic_sf"/>
</dbReference>
<dbReference type="GO" id="GO:0006772">
    <property type="term" value="P:thiamine metabolic process"/>
    <property type="evidence" value="ECO:0007669"/>
    <property type="project" value="UniProtKB-UniRule"/>
</dbReference>
<evidence type="ECO:0000313" key="9">
    <source>
        <dbReference type="Proteomes" id="UP001058016"/>
    </source>
</evidence>
<reference evidence="8 9" key="1">
    <citation type="submission" date="2021-03" db="EMBL/GenBank/DDBJ databases">
        <title>Comparative Genomics and Metabolomics in the genus Turicibacter.</title>
        <authorList>
            <person name="Maki J."/>
            <person name="Looft T."/>
        </authorList>
    </citation>
    <scope>NUCLEOTIDE SEQUENCE</scope>
    <source>
        <strain evidence="8">ISU324</strain>
        <strain evidence="7 9">MMM721</strain>
    </source>
</reference>
<gene>
    <name evidence="7" type="ORF">J0J69_04175</name>
    <name evidence="8" type="ORF">J0J70_10360</name>
</gene>
<keyword evidence="4" id="KW-0067">ATP-binding</keyword>
<dbReference type="GO" id="GO:0016301">
    <property type="term" value="F:kinase activity"/>
    <property type="evidence" value="ECO:0007669"/>
    <property type="project" value="UniProtKB-KW"/>
</dbReference>
<keyword evidence="3" id="KW-0418">Kinase</keyword>
<dbReference type="InterPro" id="IPR006282">
    <property type="entry name" value="Thi_PPkinase"/>
</dbReference>
<evidence type="ECO:0000313" key="7">
    <source>
        <dbReference type="EMBL" id="UUF06784.1"/>
    </source>
</evidence>
<dbReference type="CDD" id="cd07995">
    <property type="entry name" value="TPK"/>
    <property type="match status" value="1"/>
</dbReference>
<dbReference type="Pfam" id="PF04265">
    <property type="entry name" value="TPK_B1_binding"/>
    <property type="match status" value="1"/>
</dbReference>
<dbReference type="GO" id="GO:0030975">
    <property type="term" value="F:thiamine binding"/>
    <property type="evidence" value="ECO:0007669"/>
    <property type="project" value="InterPro"/>
</dbReference>
<dbReference type="NCBIfam" id="TIGR01378">
    <property type="entry name" value="thi_PPkinase"/>
    <property type="match status" value="1"/>
</dbReference>
<evidence type="ECO:0000256" key="3">
    <source>
        <dbReference type="ARBA" id="ARBA00022777"/>
    </source>
</evidence>
<feature type="domain" description="Thiamin pyrophosphokinase thiamin-binding" evidence="6">
    <location>
        <begin position="138"/>
        <end position="203"/>
    </location>
</feature>
<dbReference type="InterPro" id="IPR007373">
    <property type="entry name" value="Thiamin_PyroPKinase_B1-bd"/>
</dbReference>
<evidence type="ECO:0000256" key="1">
    <source>
        <dbReference type="ARBA" id="ARBA00022679"/>
    </source>
</evidence>
<evidence type="ECO:0000256" key="5">
    <source>
        <dbReference type="NCBIfam" id="TIGR01378"/>
    </source>
</evidence>
<dbReference type="Proteomes" id="UP001058072">
    <property type="component" value="Chromosome"/>
</dbReference>
<keyword evidence="1 8" id="KW-0808">Transferase</keyword>
<dbReference type="PANTHER" id="PTHR41299:SF1">
    <property type="entry name" value="THIAMINE PYROPHOSPHOKINASE"/>
    <property type="match status" value="1"/>
</dbReference>
<dbReference type="Pfam" id="PF04263">
    <property type="entry name" value="TPK_catalytic"/>
    <property type="match status" value="1"/>
</dbReference>
<dbReference type="PANTHER" id="PTHR41299">
    <property type="entry name" value="THIAMINE PYROPHOSPHOKINASE"/>
    <property type="match status" value="1"/>
</dbReference>
<protein>
    <recommendedName>
        <fullName evidence="5">Thiamine diphosphokinase</fullName>
        <ecNumber evidence="5">2.7.6.2</ecNumber>
    </recommendedName>
</protein>
<evidence type="ECO:0000313" key="10">
    <source>
        <dbReference type="Proteomes" id="UP001058072"/>
    </source>
</evidence>
<dbReference type="GO" id="GO:0009229">
    <property type="term" value="P:thiamine diphosphate biosynthetic process"/>
    <property type="evidence" value="ECO:0007669"/>
    <property type="project" value="InterPro"/>
</dbReference>
<accession>A0A9Q9FI92</accession>
<proteinExistence type="predicted"/>
<dbReference type="Gene3D" id="3.40.50.10240">
    <property type="entry name" value="Thiamin pyrophosphokinase, catalytic domain"/>
    <property type="match status" value="1"/>
</dbReference>
<evidence type="ECO:0000256" key="2">
    <source>
        <dbReference type="ARBA" id="ARBA00022741"/>
    </source>
</evidence>
<name>A0A9Q9FI92_9FIRM</name>
<dbReference type="GO" id="GO:0005524">
    <property type="term" value="F:ATP binding"/>
    <property type="evidence" value="ECO:0007669"/>
    <property type="project" value="UniProtKB-KW"/>
</dbReference>
<dbReference type="AlphaFoldDB" id="A0A9Q9FI92"/>
<sequence>MKIAIISGAPNAWLDLEHIKASFVIGVDRGALTLVEHGICPDIAIGDFDSVTESEFAKIKDSALELVQLPSEKDETDTEVALNVAMTKEATDVRIYGSLGGRIDHSLANIRLLLQFAKKGLPITLVDERNHLMVLASGQHEINHPGLPYISFFALESTVTNLTLNRLKYPLTNYELTQDDIRCISNETTESSFFVSFDSGYLLMIFSRD</sequence>
<keyword evidence="2" id="KW-0547">Nucleotide-binding</keyword>
<dbReference type="SMART" id="SM00983">
    <property type="entry name" value="TPK_B1_binding"/>
    <property type="match status" value="1"/>
</dbReference>
<dbReference type="RefSeq" id="WP_055274827.1">
    <property type="nucleotide sequence ID" value="NZ_CP071249.1"/>
</dbReference>
<keyword evidence="9" id="KW-1185">Reference proteome</keyword>
<evidence type="ECO:0000259" key="6">
    <source>
        <dbReference type="SMART" id="SM00983"/>
    </source>
</evidence>
<dbReference type="EMBL" id="CP071249">
    <property type="protein sequence ID" value="UUF06784.1"/>
    <property type="molecule type" value="Genomic_DNA"/>
</dbReference>
<evidence type="ECO:0000313" key="8">
    <source>
        <dbReference type="EMBL" id="UUF08009.1"/>
    </source>
</evidence>
<dbReference type="EC" id="2.7.6.2" evidence="5"/>
<dbReference type="EMBL" id="CP071250">
    <property type="protein sequence ID" value="UUF08009.1"/>
    <property type="molecule type" value="Genomic_DNA"/>
</dbReference>
<dbReference type="SUPFAM" id="SSF63999">
    <property type="entry name" value="Thiamin pyrophosphokinase, catalytic domain"/>
    <property type="match status" value="1"/>
</dbReference>
<organism evidence="8 10">
    <name type="scientific">Turicibacter bilis</name>
    <dbReference type="NCBI Taxonomy" id="2735723"/>
    <lineage>
        <taxon>Bacteria</taxon>
        <taxon>Bacillati</taxon>
        <taxon>Bacillota</taxon>
        <taxon>Erysipelotrichia</taxon>
        <taxon>Erysipelotrichales</taxon>
        <taxon>Turicibacteraceae</taxon>
        <taxon>Turicibacter</taxon>
    </lineage>
</organism>
<evidence type="ECO:0000256" key="4">
    <source>
        <dbReference type="ARBA" id="ARBA00022840"/>
    </source>
</evidence>
<dbReference type="GO" id="GO:0004788">
    <property type="term" value="F:thiamine diphosphokinase activity"/>
    <property type="evidence" value="ECO:0007669"/>
    <property type="project" value="UniProtKB-UniRule"/>
</dbReference>
<dbReference type="SUPFAM" id="SSF63862">
    <property type="entry name" value="Thiamin pyrophosphokinase, substrate-binding domain"/>
    <property type="match status" value="1"/>
</dbReference>
<dbReference type="Proteomes" id="UP001058016">
    <property type="component" value="Chromosome"/>
</dbReference>
<dbReference type="InterPro" id="IPR036371">
    <property type="entry name" value="TPK_B1-bd_sf"/>
</dbReference>
<dbReference type="InterPro" id="IPR007371">
    <property type="entry name" value="TPK_catalytic"/>
</dbReference>
<dbReference type="InterPro" id="IPR053149">
    <property type="entry name" value="TPK"/>
</dbReference>